<protein>
    <submittedName>
        <fullName evidence="1">Uncharacterized protein</fullName>
    </submittedName>
</protein>
<name>A0ABV1MUW2_9BACI</name>
<comment type="caution">
    <text evidence="1">The sequence shown here is derived from an EMBL/GenBank/DDBJ whole genome shotgun (WGS) entry which is preliminary data.</text>
</comment>
<gene>
    <name evidence="1" type="ORF">ABNX05_14940</name>
</gene>
<evidence type="ECO:0000313" key="1">
    <source>
        <dbReference type="EMBL" id="MEQ6355924.1"/>
    </source>
</evidence>
<keyword evidence="2" id="KW-1185">Reference proteome</keyword>
<organism evidence="1 2">
    <name type="scientific">Lysinibacillus zambalensis</name>
    <dbReference type="NCBI Taxonomy" id="3160866"/>
    <lineage>
        <taxon>Bacteria</taxon>
        <taxon>Bacillati</taxon>
        <taxon>Bacillota</taxon>
        <taxon>Bacilli</taxon>
        <taxon>Bacillales</taxon>
        <taxon>Bacillaceae</taxon>
        <taxon>Lysinibacillus</taxon>
    </lineage>
</organism>
<dbReference type="RefSeq" id="WP_349660435.1">
    <property type="nucleotide sequence ID" value="NZ_JBEGDG010000010.1"/>
</dbReference>
<proteinExistence type="predicted"/>
<accession>A0ABV1MUW2</accession>
<reference evidence="1 2" key="1">
    <citation type="submission" date="2024-06" db="EMBL/GenBank/DDBJ databases">
        <title>Lysinibacillus zambalefons sp. nov., a Novel Firmicute Isolated from the Poon Bato Zambales Hyperalkaline Spring.</title>
        <authorList>
            <person name="Aja J.A."/>
            <person name="Lazaro J.E.H."/>
            <person name="Llorin L.D."/>
            <person name="Lim K.R."/>
            <person name="Teodosio J."/>
            <person name="Dalisay D.S."/>
        </authorList>
    </citation>
    <scope>NUCLEOTIDE SEQUENCE [LARGE SCALE GENOMIC DNA]</scope>
    <source>
        <strain evidence="1 2">M3</strain>
    </source>
</reference>
<evidence type="ECO:0000313" key="2">
    <source>
        <dbReference type="Proteomes" id="UP001478862"/>
    </source>
</evidence>
<dbReference type="Proteomes" id="UP001478862">
    <property type="component" value="Unassembled WGS sequence"/>
</dbReference>
<sequence>MNKTFRDFIMEDLDVFFNVDEMATQHELEGDTLDLVVVDTTLEDLQGFGRDQLNASQEVFKVFKTIYVKSSEFYVPKVDSLLILDGDEFYVEEAGEEMGIIRILVSANES</sequence>
<dbReference type="EMBL" id="JBEGDG010000010">
    <property type="protein sequence ID" value="MEQ6355924.1"/>
    <property type="molecule type" value="Genomic_DNA"/>
</dbReference>